<comment type="subcellular location">
    <subcellularLocation>
        <location evidence="1">Membrane</location>
        <topology evidence="1">Multi-pass membrane protein</topology>
    </subcellularLocation>
</comment>
<dbReference type="EMBL" id="NHOC01000004">
    <property type="protein sequence ID" value="OUM21034.1"/>
    <property type="molecule type" value="Genomic_DNA"/>
</dbReference>
<evidence type="ECO:0000256" key="3">
    <source>
        <dbReference type="ARBA" id="ARBA00022989"/>
    </source>
</evidence>
<dbReference type="PANTHER" id="PTHR42038">
    <property type="match status" value="1"/>
</dbReference>
<dbReference type="InterPro" id="IPR039020">
    <property type="entry name" value="PaxB-like"/>
</dbReference>
<dbReference type="AlphaFoldDB" id="A0A252F5J8"/>
<name>A0A252F5J8_9FIRM</name>
<keyword evidence="7" id="KW-1185">Reference proteome</keyword>
<evidence type="ECO:0000256" key="2">
    <source>
        <dbReference type="ARBA" id="ARBA00022692"/>
    </source>
</evidence>
<feature type="transmembrane region" description="Helical" evidence="5">
    <location>
        <begin position="59"/>
        <end position="80"/>
    </location>
</feature>
<dbReference type="PANTHER" id="PTHR42038:SF2">
    <property type="entry name" value="TERPENE CYCLASE AUSL"/>
    <property type="match status" value="1"/>
</dbReference>
<accession>A0A252F5J8</accession>
<dbReference type="Pfam" id="PF25129">
    <property type="entry name" value="Pyr4-TMTC"/>
    <property type="match status" value="1"/>
</dbReference>
<feature type="transmembrane region" description="Helical" evidence="5">
    <location>
        <begin position="123"/>
        <end position="140"/>
    </location>
</feature>
<feature type="transmembrane region" description="Helical" evidence="5">
    <location>
        <begin position="92"/>
        <end position="111"/>
    </location>
</feature>
<feature type="transmembrane region" description="Helical" evidence="5">
    <location>
        <begin position="27"/>
        <end position="47"/>
    </location>
</feature>
<gene>
    <name evidence="6" type="ORF">CBW42_05485</name>
</gene>
<reference evidence="6 7" key="1">
    <citation type="submission" date="2017-05" db="EMBL/GenBank/DDBJ databases">
        <title>Butyricicoccus porcorum sp. nov. a butyrate-producing bacterium from the swine intestinal tract.</title>
        <authorList>
            <person name="Trachsel J."/>
            <person name="Humphrey S."/>
            <person name="Allen H.K."/>
        </authorList>
    </citation>
    <scope>NUCLEOTIDE SEQUENCE [LARGE SCALE GENOMIC DNA]</scope>
    <source>
        <strain evidence="6">BB10</strain>
    </source>
</reference>
<evidence type="ECO:0000313" key="6">
    <source>
        <dbReference type="EMBL" id="OUM21034.1"/>
    </source>
</evidence>
<organism evidence="6 7">
    <name type="scientific">Butyricicoccus porcorum</name>
    <dbReference type="NCBI Taxonomy" id="1945634"/>
    <lineage>
        <taxon>Bacteria</taxon>
        <taxon>Bacillati</taxon>
        <taxon>Bacillota</taxon>
        <taxon>Clostridia</taxon>
        <taxon>Eubacteriales</taxon>
        <taxon>Butyricicoccaceae</taxon>
        <taxon>Butyricicoccus</taxon>
    </lineage>
</organism>
<dbReference type="GO" id="GO:0016829">
    <property type="term" value="F:lyase activity"/>
    <property type="evidence" value="ECO:0007669"/>
    <property type="project" value="InterPro"/>
</dbReference>
<keyword evidence="3 5" id="KW-1133">Transmembrane helix</keyword>
<keyword evidence="2 5" id="KW-0812">Transmembrane</keyword>
<feature type="transmembrane region" description="Helical" evidence="5">
    <location>
        <begin position="176"/>
        <end position="197"/>
    </location>
</feature>
<protein>
    <submittedName>
        <fullName evidence="6">Uncharacterized protein</fullName>
    </submittedName>
</protein>
<dbReference type="Proteomes" id="UP000194903">
    <property type="component" value="Unassembled WGS sequence"/>
</dbReference>
<keyword evidence="4 5" id="KW-0472">Membrane</keyword>
<proteinExistence type="predicted"/>
<evidence type="ECO:0000313" key="7">
    <source>
        <dbReference type="Proteomes" id="UP000194903"/>
    </source>
</evidence>
<feature type="transmembrane region" description="Helical" evidence="5">
    <location>
        <begin position="152"/>
        <end position="170"/>
    </location>
</feature>
<evidence type="ECO:0000256" key="1">
    <source>
        <dbReference type="ARBA" id="ARBA00004141"/>
    </source>
</evidence>
<evidence type="ECO:0000256" key="5">
    <source>
        <dbReference type="SAM" id="Phobius"/>
    </source>
</evidence>
<comment type="caution">
    <text evidence="6">The sequence shown here is derived from an EMBL/GenBank/DDBJ whole genome shotgun (WGS) entry which is preliminary data.</text>
</comment>
<sequence length="211" mass="23540">MLIVASGVCWSLVYVDSIRTGFKQKTYCMPLFALGLNIAWEGIYAYTDLFVRATVSAQAIANTVWFLLDIFIVITYFKYGREEAQGELGKKSFIPWPVLVLACCIVLQLLFIAEFGDVAGEKYSAYLQNIAMSVAYLYMLNRRKSSRGQTMTIAVSKCIGTLTPTIYGTIEGNRFILVTGVICFVFDVIYIFCLHGVKKKEQSTAESNACA</sequence>
<dbReference type="Gene3D" id="1.20.1280.290">
    <property type="match status" value="1"/>
</dbReference>
<evidence type="ECO:0000256" key="4">
    <source>
        <dbReference type="ARBA" id="ARBA00023136"/>
    </source>
</evidence>
<dbReference type="GO" id="GO:0016020">
    <property type="term" value="C:membrane"/>
    <property type="evidence" value="ECO:0007669"/>
    <property type="project" value="UniProtKB-SubCell"/>
</dbReference>